<gene>
    <name evidence="2" type="ORF">HUE88_05990</name>
</gene>
<evidence type="ECO:0000313" key="3">
    <source>
        <dbReference type="Proteomes" id="UP000593994"/>
    </source>
</evidence>
<feature type="domain" description="ATPase dynein-related AAA" evidence="1">
    <location>
        <begin position="195"/>
        <end position="348"/>
    </location>
</feature>
<accession>A0A7S7LXD9</accession>
<dbReference type="Proteomes" id="UP000593994">
    <property type="component" value="Chromosome"/>
</dbReference>
<keyword evidence="3" id="KW-1185">Reference proteome</keyword>
<dbReference type="AlphaFoldDB" id="A0A7S7LXD9"/>
<reference evidence="2 3" key="1">
    <citation type="submission" date="2020-05" db="EMBL/GenBank/DDBJ databases">
        <title>Sulfurimonas marisnigri, sp. nov., and Sulfurimonas baltica, sp. nov., manganese oxide reducing chemolithoautotrophs of the class Epsilonproteobacteria isolated from the pelagic redoxclines of the Black and Baltic Seas and emended description of the genus Sulfurimonas.</title>
        <authorList>
            <person name="Henkel J.V."/>
            <person name="Laudan C."/>
            <person name="Werner J."/>
            <person name="Neu T."/>
            <person name="Plewe S."/>
            <person name="Sproer C."/>
            <person name="Bunk B."/>
            <person name="Schulz-Vogt H.N."/>
        </authorList>
    </citation>
    <scope>NUCLEOTIDE SEQUENCE [LARGE SCALE GENOMIC DNA]</scope>
    <source>
        <strain evidence="2 3">GD2</strain>
    </source>
</reference>
<dbReference type="InterPro" id="IPR027417">
    <property type="entry name" value="P-loop_NTPase"/>
</dbReference>
<name>A0A7S7LXD9_9BACT</name>
<dbReference type="SUPFAM" id="SSF52540">
    <property type="entry name" value="P-loop containing nucleoside triphosphate hydrolases"/>
    <property type="match status" value="1"/>
</dbReference>
<dbReference type="Gene3D" id="3.40.50.300">
    <property type="entry name" value="P-loop containing nucleotide triphosphate hydrolases"/>
    <property type="match status" value="1"/>
</dbReference>
<dbReference type="Pfam" id="PF07728">
    <property type="entry name" value="AAA_5"/>
    <property type="match status" value="1"/>
</dbReference>
<evidence type="ECO:0000313" key="2">
    <source>
        <dbReference type="EMBL" id="QOY53228.1"/>
    </source>
</evidence>
<sequence length="458" mass="53003">MVLKQLKEIITKSARKHQYLSWQKSGYFYSPFISKFATIDKHEYNASYYGVYNLVSNPKIYYITVLSFYNGNYMLKCGDAWLEGTLTDNTVDKLIRMTLSKNNENNNTNKLTPQLLKKSYNTVPKSTDCNFDQNHYEYATEVCAHVSNFLNDLPEDIFDNLYMHYNQGLNGINITILNVNNDLQMKFDRYAFKKHILLEGDKGSGKTYAATMWGKEKNITQLFVGGHEQFESIDFLGHYIQQKSGELIWKDGSLSEAFRKAKVGEKTILILDEILRIPKRELNLLISALSPIDGKYVLRTGRAISSKDDIAIEEVIYAPTENLWVIGTTNIGANYAVESMDEALIDRFKPIRKDTTKEEMRAILLQTAKKRKISLIHVDKLVDFYSKMNRLYLTKIINKIVNIRHLNEALELATNHSEIQIILEDSILLWVERDYDGYPNKEQISAVETVMRTIYDYE</sequence>
<evidence type="ECO:0000259" key="1">
    <source>
        <dbReference type="Pfam" id="PF07728"/>
    </source>
</evidence>
<proteinExistence type="predicted"/>
<dbReference type="GO" id="GO:0016887">
    <property type="term" value="F:ATP hydrolysis activity"/>
    <property type="evidence" value="ECO:0007669"/>
    <property type="project" value="InterPro"/>
</dbReference>
<dbReference type="GO" id="GO:0005524">
    <property type="term" value="F:ATP binding"/>
    <property type="evidence" value="ECO:0007669"/>
    <property type="project" value="InterPro"/>
</dbReference>
<organism evidence="2 3">
    <name type="scientific">Candidatus Sulfurimonas baltica</name>
    <dbReference type="NCBI Taxonomy" id="2740404"/>
    <lineage>
        <taxon>Bacteria</taxon>
        <taxon>Pseudomonadati</taxon>
        <taxon>Campylobacterota</taxon>
        <taxon>Epsilonproteobacteria</taxon>
        <taxon>Campylobacterales</taxon>
        <taxon>Sulfurimonadaceae</taxon>
        <taxon>Sulfurimonas</taxon>
    </lineage>
</organism>
<dbReference type="EMBL" id="CP054492">
    <property type="protein sequence ID" value="QOY53228.1"/>
    <property type="molecule type" value="Genomic_DNA"/>
</dbReference>
<dbReference type="RefSeq" id="WP_194372071.1">
    <property type="nucleotide sequence ID" value="NZ_CP054492.1"/>
</dbReference>
<dbReference type="InterPro" id="IPR011704">
    <property type="entry name" value="ATPase_dyneun-rel_AAA"/>
</dbReference>
<protein>
    <submittedName>
        <fullName evidence="2">AAA family ATPase</fullName>
    </submittedName>
</protein>
<dbReference type="KEGG" id="sbal:HUE88_05990"/>